<comment type="similarity">
    <text evidence="2">Belongs to the cytochrome P450 family.</text>
</comment>
<dbReference type="InterPro" id="IPR002403">
    <property type="entry name" value="Cyt_P450_E_grp-IV"/>
</dbReference>
<dbReference type="Proteomes" id="UP000012174">
    <property type="component" value="Unassembled WGS sequence"/>
</dbReference>
<keyword evidence="6" id="KW-0503">Monooxygenase</keyword>
<dbReference type="HOGENOM" id="CLU_020492_2_0_1"/>
<feature type="region of interest" description="Disordered" evidence="8">
    <location>
        <begin position="267"/>
        <end position="299"/>
    </location>
</feature>
<keyword evidence="10" id="KW-1185">Reference proteome</keyword>
<dbReference type="Pfam" id="PF00067">
    <property type="entry name" value="p450"/>
    <property type="match status" value="1"/>
</dbReference>
<dbReference type="OrthoDB" id="10029320at2759"/>
<evidence type="ECO:0000256" key="2">
    <source>
        <dbReference type="ARBA" id="ARBA00010617"/>
    </source>
</evidence>
<feature type="binding site" description="axial binding residue" evidence="7">
    <location>
        <position position="297"/>
    </location>
    <ligand>
        <name>heme</name>
        <dbReference type="ChEBI" id="CHEBI:30413"/>
    </ligand>
    <ligandPart>
        <name>Fe</name>
        <dbReference type="ChEBI" id="CHEBI:18248"/>
    </ligandPart>
</feature>
<organism evidence="9 10">
    <name type="scientific">Eutypa lata (strain UCR-EL1)</name>
    <name type="common">Grapevine dieback disease fungus</name>
    <name type="synonym">Eutypa armeniacae</name>
    <dbReference type="NCBI Taxonomy" id="1287681"/>
    <lineage>
        <taxon>Eukaryota</taxon>
        <taxon>Fungi</taxon>
        <taxon>Dikarya</taxon>
        <taxon>Ascomycota</taxon>
        <taxon>Pezizomycotina</taxon>
        <taxon>Sordariomycetes</taxon>
        <taxon>Xylariomycetidae</taxon>
        <taxon>Xylariales</taxon>
        <taxon>Diatrypaceae</taxon>
        <taxon>Eutypa</taxon>
    </lineage>
</organism>
<feature type="compositionally biased region" description="Basic and acidic residues" evidence="8">
    <location>
        <begin position="289"/>
        <end position="299"/>
    </location>
</feature>
<feature type="compositionally biased region" description="Polar residues" evidence="8">
    <location>
        <begin position="267"/>
        <end position="279"/>
    </location>
</feature>
<dbReference type="PANTHER" id="PTHR24305:SF222">
    <property type="entry name" value="CYTOCHROME P450 MONOOXYGENASE STCS"/>
    <property type="match status" value="1"/>
</dbReference>
<evidence type="ECO:0000313" key="9">
    <source>
        <dbReference type="EMBL" id="EMR63670.1"/>
    </source>
</evidence>
<keyword evidence="3 7" id="KW-0349">Heme</keyword>
<evidence type="ECO:0000256" key="7">
    <source>
        <dbReference type="PIRSR" id="PIRSR602403-1"/>
    </source>
</evidence>
<dbReference type="PRINTS" id="PR00385">
    <property type="entry name" value="P450"/>
</dbReference>
<protein>
    <submittedName>
        <fullName evidence="9">Putative cytochrome p450 protein</fullName>
    </submittedName>
</protein>
<evidence type="ECO:0000256" key="3">
    <source>
        <dbReference type="ARBA" id="ARBA00022617"/>
    </source>
</evidence>
<dbReference type="InterPro" id="IPR036396">
    <property type="entry name" value="Cyt_P450_sf"/>
</dbReference>
<dbReference type="GO" id="GO:0005506">
    <property type="term" value="F:iron ion binding"/>
    <property type="evidence" value="ECO:0007669"/>
    <property type="project" value="InterPro"/>
</dbReference>
<dbReference type="GO" id="GO:0016705">
    <property type="term" value="F:oxidoreductase activity, acting on paired donors, with incorporation or reduction of molecular oxygen"/>
    <property type="evidence" value="ECO:0007669"/>
    <property type="project" value="InterPro"/>
</dbReference>
<comment type="cofactor">
    <cofactor evidence="1 7">
        <name>heme</name>
        <dbReference type="ChEBI" id="CHEBI:30413"/>
    </cofactor>
</comment>
<dbReference type="STRING" id="1287681.M7TAK5"/>
<dbReference type="AlphaFoldDB" id="M7TAK5"/>
<keyword evidence="5 7" id="KW-0408">Iron</keyword>
<evidence type="ECO:0000256" key="1">
    <source>
        <dbReference type="ARBA" id="ARBA00001971"/>
    </source>
</evidence>
<gene>
    <name evidence="9" type="ORF">UCREL1_9376</name>
</gene>
<reference evidence="10" key="1">
    <citation type="journal article" date="2013" name="Genome Announc.">
        <title>Draft genome sequence of the grapevine dieback fungus Eutypa lata UCR-EL1.</title>
        <authorList>
            <person name="Blanco-Ulate B."/>
            <person name="Rolshausen P.E."/>
            <person name="Cantu D."/>
        </authorList>
    </citation>
    <scope>NUCLEOTIDE SEQUENCE [LARGE SCALE GENOMIC DNA]</scope>
    <source>
        <strain evidence="10">UCR-EL1</strain>
    </source>
</reference>
<dbReference type="Gene3D" id="1.10.630.10">
    <property type="entry name" value="Cytochrome P450"/>
    <property type="match status" value="1"/>
</dbReference>
<dbReference type="GO" id="GO:0020037">
    <property type="term" value="F:heme binding"/>
    <property type="evidence" value="ECO:0007669"/>
    <property type="project" value="InterPro"/>
</dbReference>
<dbReference type="EMBL" id="KB707186">
    <property type="protein sequence ID" value="EMR63670.1"/>
    <property type="molecule type" value="Genomic_DNA"/>
</dbReference>
<dbReference type="PRINTS" id="PR00465">
    <property type="entry name" value="EP450IV"/>
</dbReference>
<keyword evidence="4 7" id="KW-0479">Metal-binding</keyword>
<evidence type="ECO:0000256" key="8">
    <source>
        <dbReference type="SAM" id="MobiDB-lite"/>
    </source>
</evidence>
<sequence length="299" mass="33556">MNLTFDIIGAVIMDVDLDAQQLDPLKRGELVRAFTELLDAYWNDKIHLPWWFNLSNELRRRRLGKRVERSLKSIVRRKHEEQQQGYREGQNPQSRSVLSLSLQHTKVLSQCVLDRSCDQLRTFLLGGHDSPSATLAWIFYELSRSPHVLSAVCAELDSLFGPGTDADAVRAQLASPAGPDLIGRMSYITAVIKETLRLHPPASTARYSPHDTGLTIRTLVGEELSLDGVITYNCNFIIHRDPAVYGSTAEKFMPERWLQNDSLQTIKDGPNSSPTTATAHQIPPSAWRPFERGPRGCIG</sequence>
<keyword evidence="6" id="KW-0560">Oxidoreductase</keyword>
<name>M7TAK5_EUTLA</name>
<proteinExistence type="inferred from homology"/>
<dbReference type="SUPFAM" id="SSF48264">
    <property type="entry name" value="Cytochrome P450"/>
    <property type="match status" value="1"/>
</dbReference>
<evidence type="ECO:0000256" key="6">
    <source>
        <dbReference type="ARBA" id="ARBA00023033"/>
    </source>
</evidence>
<dbReference type="eggNOG" id="KOG0157">
    <property type="taxonomic scope" value="Eukaryota"/>
</dbReference>
<evidence type="ECO:0000313" key="10">
    <source>
        <dbReference type="Proteomes" id="UP000012174"/>
    </source>
</evidence>
<evidence type="ECO:0000256" key="4">
    <source>
        <dbReference type="ARBA" id="ARBA00022723"/>
    </source>
</evidence>
<dbReference type="InterPro" id="IPR001128">
    <property type="entry name" value="Cyt_P450"/>
</dbReference>
<dbReference type="PANTHER" id="PTHR24305">
    <property type="entry name" value="CYTOCHROME P450"/>
    <property type="match status" value="1"/>
</dbReference>
<dbReference type="GO" id="GO:0004497">
    <property type="term" value="F:monooxygenase activity"/>
    <property type="evidence" value="ECO:0007669"/>
    <property type="project" value="UniProtKB-KW"/>
</dbReference>
<accession>M7TAK5</accession>
<dbReference type="KEGG" id="ela:UCREL1_9376"/>
<dbReference type="InterPro" id="IPR050121">
    <property type="entry name" value="Cytochrome_P450_monoxygenase"/>
</dbReference>
<evidence type="ECO:0000256" key="5">
    <source>
        <dbReference type="ARBA" id="ARBA00023004"/>
    </source>
</evidence>